<dbReference type="Proteomes" id="UP000600030">
    <property type="component" value="Unassembled WGS sequence"/>
</dbReference>
<reference evidence="4" key="2">
    <citation type="submission" date="2020-01" db="EMBL/GenBank/DDBJ databases">
        <authorList>
            <consortium name="GenomeTrakr network: Whole genome sequencing for foodborne pathogen traceback"/>
        </authorList>
    </citation>
    <scope>NUCLEOTIDE SEQUENCE</scope>
    <source>
        <strain evidence="4">PSU-2311</strain>
    </source>
</reference>
<organism evidence="3">
    <name type="scientific">Escherichia coli</name>
    <dbReference type="NCBI Taxonomy" id="562"/>
    <lineage>
        <taxon>Bacteria</taxon>
        <taxon>Pseudomonadati</taxon>
        <taxon>Pseudomonadota</taxon>
        <taxon>Gammaproteobacteria</taxon>
        <taxon>Enterobacterales</taxon>
        <taxon>Enterobacteriaceae</taxon>
        <taxon>Escherichia</taxon>
    </lineage>
</organism>
<dbReference type="SUPFAM" id="SSF56954">
    <property type="entry name" value="Outer membrane efflux proteins (OEP)"/>
    <property type="match status" value="1"/>
</dbReference>
<keyword evidence="2" id="KW-0732">Signal</keyword>
<evidence type="ECO:0000256" key="1">
    <source>
        <dbReference type="SAM" id="Coils"/>
    </source>
</evidence>
<dbReference type="EMBL" id="AAXDPX010000077">
    <property type="protein sequence ID" value="EGO6681566.1"/>
    <property type="molecule type" value="Genomic_DNA"/>
</dbReference>
<keyword evidence="1" id="KW-0175">Coiled coil</keyword>
<feature type="chain" id="PRO_5042342110" evidence="2">
    <location>
        <begin position="19"/>
        <end position="406"/>
    </location>
</feature>
<feature type="signal peptide" evidence="2">
    <location>
        <begin position="1"/>
        <end position="18"/>
    </location>
</feature>
<feature type="coiled-coil region" evidence="1">
    <location>
        <begin position="134"/>
        <end position="203"/>
    </location>
</feature>
<dbReference type="GO" id="GO:0009279">
    <property type="term" value="C:cell outer membrane"/>
    <property type="evidence" value="ECO:0007669"/>
    <property type="project" value="UniProtKB-SubCell"/>
</dbReference>
<accession>A0A1U9XEZ2</accession>
<keyword evidence="3" id="KW-0614">Plasmid</keyword>
<dbReference type="Gene3D" id="1.20.1600.10">
    <property type="entry name" value="Outer membrane efflux proteins (OEP)"/>
    <property type="match status" value="1"/>
</dbReference>
<dbReference type="RefSeq" id="WP_032192981.1">
    <property type="nucleotide sequence ID" value="NZ_BLDG01000378.1"/>
</dbReference>
<dbReference type="EMBL" id="KY075650">
    <property type="protein sequence ID" value="AQZ20029.1"/>
    <property type="molecule type" value="Genomic_DNA"/>
</dbReference>
<evidence type="ECO:0000256" key="2">
    <source>
        <dbReference type="SAM" id="SignalP"/>
    </source>
</evidence>
<protein>
    <submittedName>
        <fullName evidence="3">Outer membrane efflux protein</fullName>
    </submittedName>
</protein>
<name>A0A1U9XEZ2_ECOLX</name>
<proteinExistence type="predicted"/>
<geneLocation type="plasmid" evidence="3">
    <name>pGD17-2</name>
</geneLocation>
<evidence type="ECO:0000313" key="4">
    <source>
        <dbReference type="EMBL" id="EGO6681566.1"/>
    </source>
</evidence>
<sequence>MKCTIIISLLFVAMKCSASEYEEDYSVYLSDVFRNVESIKSKQASINAEKLNKLNAQLFFVPKVSLSALPKKTQSNNKYTETKITLSSLLFDDTILSKIKSNDYKLLSAVLDLEKEKERITAVVMSDQVSISLYEQLRSHALELKRQSEALYEKIAVKYNFGIIKESDVQLAMLLVQKINNEIDNLDREIEKLKLNIESNTLLPYPSMGIKVPLSKIDSLLKFNCNTCDLKNNLELKKLQFNKFEAQENANQQDPFLSVSFIAENKYTDSQAIKDESYIGIKVSAQLFNLENKLGKRAGMESYRALSFDCDQKYKVIMNQVKLAKLTSEANVREITNLEKQLNTTKVLIENQSREYAINQASVYEMLNTRFDLFQLEKSVIGMKISEAKNKIALLQYYGKTIDFFM</sequence>
<dbReference type="AlphaFoldDB" id="A0A1U9XEZ2"/>
<reference evidence="3" key="1">
    <citation type="submission" date="2016-10" db="EMBL/GenBank/DDBJ databases">
        <authorList>
            <person name="Sun J."/>
        </authorList>
    </citation>
    <scope>NUCLEOTIDE SEQUENCE</scope>
    <source>
        <strain evidence="3">GD17</strain>
        <plasmid evidence="3">pGD17-2</plasmid>
    </source>
</reference>
<dbReference type="GO" id="GO:0015562">
    <property type="term" value="F:efflux transmembrane transporter activity"/>
    <property type="evidence" value="ECO:0007669"/>
    <property type="project" value="InterPro"/>
</dbReference>
<evidence type="ECO:0000313" key="3">
    <source>
        <dbReference type="EMBL" id="AQZ20029.1"/>
    </source>
</evidence>
<gene>
    <name evidence="3" type="ORF">17-2_00079</name>
    <name evidence="4" type="ORF">GTP92_25295</name>
</gene>